<sequence>NSFGGGKSYNNFGNYNHPFSNFGPREVGNFRGRRPGPSGGGDQFFAKPRNQSGYGGSSRSSSYGSGRRFKLLAENKA</sequence>
<evidence type="ECO:0000256" key="1">
    <source>
        <dbReference type="SAM" id="MobiDB-lite"/>
    </source>
</evidence>
<organism evidence="3 4">
    <name type="scientific">Lynx pardinus</name>
    <name type="common">Iberian lynx</name>
    <name type="synonym">Felis pardina</name>
    <dbReference type="NCBI Taxonomy" id="191816"/>
    <lineage>
        <taxon>Eukaryota</taxon>
        <taxon>Metazoa</taxon>
        <taxon>Chordata</taxon>
        <taxon>Craniata</taxon>
        <taxon>Vertebrata</taxon>
        <taxon>Euteleostomi</taxon>
        <taxon>Mammalia</taxon>
        <taxon>Eutheria</taxon>
        <taxon>Laurasiatheria</taxon>
        <taxon>Carnivora</taxon>
        <taxon>Feliformia</taxon>
        <taxon>Felidae</taxon>
        <taxon>Felinae</taxon>
        <taxon>Lynx</taxon>
    </lineage>
</organism>
<feature type="compositionally biased region" description="Low complexity" evidence="1">
    <location>
        <begin position="57"/>
        <end position="66"/>
    </location>
</feature>
<dbReference type="Proteomes" id="UP000386466">
    <property type="component" value="Unassembled WGS sequence"/>
</dbReference>
<dbReference type="Pfam" id="PF11627">
    <property type="entry name" value="HnRNPA1_LC"/>
    <property type="match status" value="1"/>
</dbReference>
<feature type="non-terminal residue" evidence="3">
    <location>
        <position position="1"/>
    </location>
</feature>
<keyword evidence="4" id="KW-1185">Reference proteome</keyword>
<feature type="compositionally biased region" description="Polar residues" evidence="1">
    <location>
        <begin position="8"/>
        <end position="19"/>
    </location>
</feature>
<accession>A0A485NB64</accession>
<feature type="region of interest" description="Disordered" evidence="1">
    <location>
        <begin position="1"/>
        <end position="77"/>
    </location>
</feature>
<dbReference type="EMBL" id="CAAGRJ010014369">
    <property type="protein sequence ID" value="VFV30550.1"/>
    <property type="molecule type" value="Genomic_DNA"/>
</dbReference>
<evidence type="ECO:0000313" key="4">
    <source>
        <dbReference type="Proteomes" id="UP000386466"/>
    </source>
</evidence>
<proteinExistence type="predicted"/>
<gene>
    <name evidence="3" type="ORF">LYPA_23C013203</name>
</gene>
<dbReference type="InterPro" id="IPR021662">
    <property type="entry name" value="HnRNPA1/A2_C"/>
</dbReference>
<dbReference type="AlphaFoldDB" id="A0A485NB64"/>
<protein>
    <submittedName>
        <fullName evidence="3">Heterogeneous nuclear</fullName>
    </submittedName>
</protein>
<name>A0A485NB64_LYNPA</name>
<feature type="domain" description="Heterogeneous nuclear ribonucleoprotein A1/A2 C-terminal" evidence="2">
    <location>
        <begin position="4"/>
        <end position="41"/>
    </location>
</feature>
<evidence type="ECO:0000313" key="3">
    <source>
        <dbReference type="EMBL" id="VFV30550.1"/>
    </source>
</evidence>
<reference evidence="3 4" key="1">
    <citation type="submission" date="2019-01" db="EMBL/GenBank/DDBJ databases">
        <authorList>
            <person name="Alioto T."/>
            <person name="Alioto T."/>
        </authorList>
    </citation>
    <scope>NUCLEOTIDE SEQUENCE [LARGE SCALE GENOMIC DNA]</scope>
</reference>
<evidence type="ECO:0000259" key="2">
    <source>
        <dbReference type="Pfam" id="PF11627"/>
    </source>
</evidence>